<dbReference type="STRING" id="1442369.A0A0D2J314"/>
<dbReference type="RefSeq" id="XP_013277162.1">
    <property type="nucleotide sequence ID" value="XM_013421708.1"/>
</dbReference>
<dbReference type="PANTHER" id="PTHR42760">
    <property type="entry name" value="SHORT-CHAIN DEHYDROGENASES/REDUCTASES FAMILY MEMBER"/>
    <property type="match status" value="1"/>
</dbReference>
<dbReference type="GO" id="GO:0006633">
    <property type="term" value="P:fatty acid biosynthetic process"/>
    <property type="evidence" value="ECO:0007669"/>
    <property type="project" value="TreeGrafter"/>
</dbReference>
<dbReference type="InterPro" id="IPR002347">
    <property type="entry name" value="SDR_fam"/>
</dbReference>
<organism evidence="5 6">
    <name type="scientific">Rhinocladiella mackenziei CBS 650.93</name>
    <dbReference type="NCBI Taxonomy" id="1442369"/>
    <lineage>
        <taxon>Eukaryota</taxon>
        <taxon>Fungi</taxon>
        <taxon>Dikarya</taxon>
        <taxon>Ascomycota</taxon>
        <taxon>Pezizomycotina</taxon>
        <taxon>Eurotiomycetes</taxon>
        <taxon>Chaetothyriomycetidae</taxon>
        <taxon>Chaetothyriales</taxon>
        <taxon>Herpotrichiellaceae</taxon>
        <taxon>Rhinocladiella</taxon>
    </lineage>
</organism>
<comment type="similarity">
    <text evidence="1">Belongs to the short-chain dehydrogenases/reductases (SDR) family.</text>
</comment>
<dbReference type="PRINTS" id="PR00081">
    <property type="entry name" value="GDHRDH"/>
</dbReference>
<dbReference type="PRINTS" id="PR00080">
    <property type="entry name" value="SDRFAMILY"/>
</dbReference>
<gene>
    <name evidence="5" type="ORF">Z518_01107</name>
</gene>
<dbReference type="EMBL" id="KN847475">
    <property type="protein sequence ID" value="KIX10026.1"/>
    <property type="molecule type" value="Genomic_DNA"/>
</dbReference>
<dbReference type="Gene3D" id="3.40.50.720">
    <property type="entry name" value="NAD(P)-binding Rossmann-like Domain"/>
    <property type="match status" value="1"/>
</dbReference>
<evidence type="ECO:0000256" key="3">
    <source>
        <dbReference type="ARBA" id="ARBA00023002"/>
    </source>
</evidence>
<dbReference type="AlphaFoldDB" id="A0A0D2J314"/>
<dbReference type="SUPFAM" id="SSF51735">
    <property type="entry name" value="NAD(P)-binding Rossmann-fold domains"/>
    <property type="match status" value="1"/>
</dbReference>
<dbReference type="GO" id="GO:0016616">
    <property type="term" value="F:oxidoreductase activity, acting on the CH-OH group of donors, NAD or NADP as acceptor"/>
    <property type="evidence" value="ECO:0007669"/>
    <property type="project" value="TreeGrafter"/>
</dbReference>
<dbReference type="GO" id="GO:0048038">
    <property type="term" value="F:quinone binding"/>
    <property type="evidence" value="ECO:0007669"/>
    <property type="project" value="TreeGrafter"/>
</dbReference>
<keyword evidence="2" id="KW-0521">NADP</keyword>
<name>A0A0D2J314_9EURO</name>
<dbReference type="OrthoDB" id="1669814at2759"/>
<feature type="region of interest" description="Disordered" evidence="4">
    <location>
        <begin position="1"/>
        <end position="37"/>
    </location>
</feature>
<dbReference type="Pfam" id="PF13561">
    <property type="entry name" value="adh_short_C2"/>
    <property type="match status" value="1"/>
</dbReference>
<dbReference type="InterPro" id="IPR036291">
    <property type="entry name" value="NAD(P)-bd_dom_sf"/>
</dbReference>
<dbReference type="InterPro" id="IPR020904">
    <property type="entry name" value="Sc_DH/Rdtase_CS"/>
</dbReference>
<accession>A0A0D2J314</accession>
<evidence type="ECO:0000256" key="4">
    <source>
        <dbReference type="SAM" id="MobiDB-lite"/>
    </source>
</evidence>
<sequence>MEELGPEESLRAENSAARSPEVRIRTRSEATSQNMTHKTRVRKYEHVLFQGQTFVVTGGGSGIGLAITLTLCDRGATVWTPELSPNPPEELKPLIERGTVHFKGDIDVASRTACKAFMDDVIATSGRLDGLVNNAGIGLTEGPIASDDAFDRMVDVNLKGTWNYGTQALQIMQNQEPRGPWASRGNIASGAGLRGVSCLAVYCATKHALIGLARSWALDFGSYGIRVNAVAPGITETPAFVKRVREEEGFLDTLPSNPINRYGKPSEIAASVSFLLSDESSYVTGDVLAVSGGS</sequence>
<evidence type="ECO:0000313" key="6">
    <source>
        <dbReference type="Proteomes" id="UP000053617"/>
    </source>
</evidence>
<dbReference type="CDD" id="cd05233">
    <property type="entry name" value="SDR_c"/>
    <property type="match status" value="1"/>
</dbReference>
<dbReference type="Proteomes" id="UP000053617">
    <property type="component" value="Unassembled WGS sequence"/>
</dbReference>
<dbReference type="GeneID" id="25289178"/>
<reference evidence="5 6" key="1">
    <citation type="submission" date="2015-01" db="EMBL/GenBank/DDBJ databases">
        <title>The Genome Sequence of Rhinocladiella mackenzie CBS 650.93.</title>
        <authorList>
            <consortium name="The Broad Institute Genomics Platform"/>
            <person name="Cuomo C."/>
            <person name="de Hoog S."/>
            <person name="Gorbushina A."/>
            <person name="Stielow B."/>
            <person name="Teixiera M."/>
            <person name="Abouelleil A."/>
            <person name="Chapman S.B."/>
            <person name="Priest M."/>
            <person name="Young S.K."/>
            <person name="Wortman J."/>
            <person name="Nusbaum C."/>
            <person name="Birren B."/>
        </authorList>
    </citation>
    <scope>NUCLEOTIDE SEQUENCE [LARGE SCALE GENOMIC DNA]</scope>
    <source>
        <strain evidence="5 6">CBS 650.93</strain>
    </source>
</reference>
<evidence type="ECO:0000313" key="5">
    <source>
        <dbReference type="EMBL" id="KIX10026.1"/>
    </source>
</evidence>
<dbReference type="FunFam" id="3.40.50.720:FF:000084">
    <property type="entry name" value="Short-chain dehydrogenase reductase"/>
    <property type="match status" value="1"/>
</dbReference>
<keyword evidence="3" id="KW-0560">Oxidoreductase</keyword>
<dbReference type="HOGENOM" id="CLU_010194_1_0_1"/>
<dbReference type="PROSITE" id="PS00061">
    <property type="entry name" value="ADH_SHORT"/>
    <property type="match status" value="1"/>
</dbReference>
<protein>
    <submittedName>
        <fullName evidence="5">Uncharacterized protein</fullName>
    </submittedName>
</protein>
<evidence type="ECO:0000256" key="2">
    <source>
        <dbReference type="ARBA" id="ARBA00022857"/>
    </source>
</evidence>
<dbReference type="PANTHER" id="PTHR42760:SF133">
    <property type="entry name" value="3-OXOACYL-[ACYL-CARRIER-PROTEIN] REDUCTASE"/>
    <property type="match status" value="1"/>
</dbReference>
<keyword evidence="6" id="KW-1185">Reference proteome</keyword>
<dbReference type="VEuPathDB" id="FungiDB:Z518_01107"/>
<evidence type="ECO:0000256" key="1">
    <source>
        <dbReference type="ARBA" id="ARBA00006484"/>
    </source>
</evidence>
<proteinExistence type="inferred from homology"/>